<proteinExistence type="inferred from homology"/>
<dbReference type="RefSeq" id="WP_100732911.1">
    <property type="nucleotide sequence ID" value="NZ_MKXG01000136.1"/>
</dbReference>
<organism evidence="6 7">
    <name type="scientific">Lactobacillus crispatus</name>
    <dbReference type="NCBI Taxonomy" id="47770"/>
    <lineage>
        <taxon>Bacteria</taxon>
        <taxon>Bacillati</taxon>
        <taxon>Bacillota</taxon>
        <taxon>Bacilli</taxon>
        <taxon>Lactobacillales</taxon>
        <taxon>Lactobacillaceae</taxon>
        <taxon>Lactobacillus</taxon>
    </lineage>
</organism>
<evidence type="ECO:0000256" key="2">
    <source>
        <dbReference type="ARBA" id="ARBA00006739"/>
    </source>
</evidence>
<dbReference type="PANTHER" id="PTHR43179:SF12">
    <property type="entry name" value="GALACTOFURANOSYLTRANSFERASE GLFT2"/>
    <property type="match status" value="1"/>
</dbReference>
<comment type="pathway">
    <text evidence="1">Cell wall biogenesis; cell wall polysaccharide biosynthesis.</text>
</comment>
<evidence type="ECO:0000256" key="4">
    <source>
        <dbReference type="ARBA" id="ARBA00022679"/>
    </source>
</evidence>
<dbReference type="Gene3D" id="3.90.550.10">
    <property type="entry name" value="Spore Coat Polysaccharide Biosynthesis Protein SpsA, Chain A"/>
    <property type="match status" value="1"/>
</dbReference>
<comment type="caution">
    <text evidence="6">The sequence shown here is derived from an EMBL/GenBank/DDBJ whole genome shotgun (WGS) entry which is preliminary data.</text>
</comment>
<evidence type="ECO:0000256" key="3">
    <source>
        <dbReference type="ARBA" id="ARBA00022676"/>
    </source>
</evidence>
<sequence length="286" mass="33321">MNVVAGIVLYNPNIERLQDNITAVCPQVDKIILYDNGSKNIEEVKNLLRKLKVDYILLTSIYNIGIAQALNNIARVAINKRYNWLLTLDQDSVVFPNLVKNYLLNLDVSNMGQICCRLIDRNIKQNVQFSNDCSIKKVKYCITSGTLVNLKALKKVGGFDKNLFIDWVDNELCCALRKKGFDTYEMNYKGLLQEMGNASIKHFLWKKIYTPNYNYIRYYYNARNSIYVAREYPDEENVFKKVIQQLRVQIHIILFEENKFKKIKAITKGIINGMVMKKNNNRGLYE</sequence>
<gene>
    <name evidence="6" type="ORF">BHU41_09325</name>
</gene>
<comment type="similarity">
    <text evidence="2">Belongs to the glycosyltransferase 2 family.</text>
</comment>
<evidence type="ECO:0000313" key="7">
    <source>
        <dbReference type="Proteomes" id="UP000231914"/>
    </source>
</evidence>
<evidence type="ECO:0000313" key="6">
    <source>
        <dbReference type="EMBL" id="PJZ16663.1"/>
    </source>
</evidence>
<accession>A0A2M9WMP1</accession>
<feature type="domain" description="Glycosyltransferase 2-like" evidence="5">
    <location>
        <begin position="7"/>
        <end position="130"/>
    </location>
</feature>
<dbReference type="GO" id="GO:0016757">
    <property type="term" value="F:glycosyltransferase activity"/>
    <property type="evidence" value="ECO:0007669"/>
    <property type="project" value="UniProtKB-KW"/>
</dbReference>
<dbReference type="EMBL" id="MKXG01000136">
    <property type="protein sequence ID" value="PJZ16663.1"/>
    <property type="molecule type" value="Genomic_DNA"/>
</dbReference>
<evidence type="ECO:0000256" key="1">
    <source>
        <dbReference type="ARBA" id="ARBA00004776"/>
    </source>
</evidence>
<dbReference type="InterPro" id="IPR001173">
    <property type="entry name" value="Glyco_trans_2-like"/>
</dbReference>
<name>A0A2M9WMP1_9LACO</name>
<dbReference type="Pfam" id="PF00535">
    <property type="entry name" value="Glycos_transf_2"/>
    <property type="match status" value="1"/>
</dbReference>
<protein>
    <recommendedName>
        <fullName evidence="5">Glycosyltransferase 2-like domain-containing protein</fullName>
    </recommendedName>
</protein>
<dbReference type="SUPFAM" id="SSF53448">
    <property type="entry name" value="Nucleotide-diphospho-sugar transferases"/>
    <property type="match status" value="1"/>
</dbReference>
<keyword evidence="3" id="KW-0328">Glycosyltransferase</keyword>
<dbReference type="Proteomes" id="UP000231914">
    <property type="component" value="Unassembled WGS sequence"/>
</dbReference>
<dbReference type="AlphaFoldDB" id="A0A2M9WMP1"/>
<keyword evidence="4" id="KW-0808">Transferase</keyword>
<dbReference type="PANTHER" id="PTHR43179">
    <property type="entry name" value="RHAMNOSYLTRANSFERASE WBBL"/>
    <property type="match status" value="1"/>
</dbReference>
<dbReference type="InterPro" id="IPR029044">
    <property type="entry name" value="Nucleotide-diphossugar_trans"/>
</dbReference>
<evidence type="ECO:0000259" key="5">
    <source>
        <dbReference type="Pfam" id="PF00535"/>
    </source>
</evidence>
<reference evidence="6 7" key="1">
    <citation type="submission" date="2016-10" db="EMBL/GenBank/DDBJ databases">
        <title>WGS of isloates from the oral cavity of healthy individuals.</title>
        <authorList>
            <person name="Sharma S."/>
            <person name="Pal V.K."/>
            <person name="Patil P.B."/>
            <person name="Korpole S."/>
            <person name="Grover V."/>
        </authorList>
    </citation>
    <scope>NUCLEOTIDE SEQUENCE [LARGE SCALE GENOMIC DNA]</scope>
    <source>
        <strain evidence="6 7">DISK12</strain>
    </source>
</reference>